<protein>
    <submittedName>
        <fullName evidence="2">Bacterioferritin</fullName>
    </submittedName>
</protein>
<dbReference type="Gene3D" id="1.20.1260.10">
    <property type="match status" value="2"/>
</dbReference>
<dbReference type="InterPro" id="IPR012347">
    <property type="entry name" value="Ferritin-like"/>
</dbReference>
<accession>A0A174JQG3</accession>
<reference evidence="2 3" key="1">
    <citation type="submission" date="2015-09" db="EMBL/GenBank/DDBJ databases">
        <authorList>
            <consortium name="Pathogen Informatics"/>
        </authorList>
    </citation>
    <scope>NUCLEOTIDE SEQUENCE [LARGE SCALE GENOMIC DNA]</scope>
    <source>
        <strain evidence="2 3">2789STDY5608850</strain>
    </source>
</reference>
<gene>
    <name evidence="2" type="ORF">ERS852407_04718</name>
</gene>
<evidence type="ECO:0000313" key="3">
    <source>
        <dbReference type="Proteomes" id="UP000095651"/>
    </source>
</evidence>
<evidence type="ECO:0000259" key="1">
    <source>
        <dbReference type="Pfam" id="PF12902"/>
    </source>
</evidence>
<proteinExistence type="predicted"/>
<organism evidence="2 3">
    <name type="scientific">Hungatella hathewayi</name>
    <dbReference type="NCBI Taxonomy" id="154046"/>
    <lineage>
        <taxon>Bacteria</taxon>
        <taxon>Bacillati</taxon>
        <taxon>Bacillota</taxon>
        <taxon>Clostridia</taxon>
        <taxon>Lachnospirales</taxon>
        <taxon>Lachnospiraceae</taxon>
        <taxon>Hungatella</taxon>
    </lineage>
</organism>
<dbReference type="EMBL" id="CYZE01000016">
    <property type="protein sequence ID" value="CUP02034.1"/>
    <property type="molecule type" value="Genomic_DNA"/>
</dbReference>
<dbReference type="InterPro" id="IPR026820">
    <property type="entry name" value="VioB/RebD_dom"/>
</dbReference>
<dbReference type="CDD" id="cd07908">
    <property type="entry name" value="Mn_catalase_like"/>
    <property type="match status" value="1"/>
</dbReference>
<feature type="domain" description="Iminophenyl-pyruvate dimer synthase" evidence="1">
    <location>
        <begin position="45"/>
        <end position="118"/>
    </location>
</feature>
<dbReference type="AlphaFoldDB" id="A0A174JQG3"/>
<dbReference type="RefSeq" id="WP_055658875.1">
    <property type="nucleotide sequence ID" value="NZ_CABIXC010000016.1"/>
</dbReference>
<name>A0A174JQG3_9FIRM</name>
<evidence type="ECO:0000313" key="2">
    <source>
        <dbReference type="EMBL" id="CUP02034.1"/>
    </source>
</evidence>
<dbReference type="InterPro" id="IPR009078">
    <property type="entry name" value="Ferritin-like_SF"/>
</dbReference>
<dbReference type="Proteomes" id="UP000095651">
    <property type="component" value="Unassembled WGS sequence"/>
</dbReference>
<sequence length="189" mass="21464">MNNTPYSIHANPDSIPVIHSNWYPPVAVTEKNLQYAQILMPDLAAATSEMTTVHQYLYQSWTAGSNYNNESCKPDSRALHKNIRRVIQRIAVVEQHHFTIIGQLITLLGGQPECRSAEPCSYWRGNMVDYSCDIRTVLATDAESEKFAAQAYADQSQKIKDPQVSKMLARLSLDEKLHYKIFSDFLSQI</sequence>
<dbReference type="Pfam" id="PF12902">
    <property type="entry name" value="Ferritin-like"/>
    <property type="match status" value="1"/>
</dbReference>
<dbReference type="SUPFAM" id="SSF47240">
    <property type="entry name" value="Ferritin-like"/>
    <property type="match status" value="1"/>
</dbReference>